<evidence type="ECO:0000259" key="2">
    <source>
        <dbReference type="Pfam" id="PF25023"/>
    </source>
</evidence>
<gene>
    <name evidence="3" type="ORF">MU846_03380</name>
</gene>
<keyword evidence="1" id="KW-0677">Repeat</keyword>
<evidence type="ECO:0000313" key="4">
    <source>
        <dbReference type="Proteomes" id="UP001165524"/>
    </source>
</evidence>
<dbReference type="NCBIfam" id="TIGR03696">
    <property type="entry name" value="Rhs_assc_core"/>
    <property type="match status" value="1"/>
</dbReference>
<evidence type="ECO:0000313" key="3">
    <source>
        <dbReference type="EMBL" id="MCK0536739.1"/>
    </source>
</evidence>
<sequence length="229" mass="24405">MELPGDITIDYLIDGQNRRIGKRVNGSLTQGFLYQDQLNPIAELDGNGNVISHFIYADQPNVPAYMIKDSNTYQIISDHLGSPRLVLDVATGQVAQRLEYDVWGNITQDTNPGFQPFGFAGGIYDQHTQLTRFGARDYDAHSGRWTAKDPIRFSGDGPNLYGYVLNDPVNFIDPRGEFGIPGAAIGAAIGGVSSFVGTLVTGGSIGEAAMSGIIGAGAGAMAGFSLEEV</sequence>
<dbReference type="Proteomes" id="UP001165524">
    <property type="component" value="Unassembled WGS sequence"/>
</dbReference>
<keyword evidence="4" id="KW-1185">Reference proteome</keyword>
<dbReference type="RefSeq" id="WP_246948428.1">
    <property type="nucleotide sequence ID" value="NZ_JALKII010000002.1"/>
</dbReference>
<feature type="domain" description="Teneurin-like YD-shell" evidence="2">
    <location>
        <begin position="5"/>
        <end position="149"/>
    </location>
</feature>
<dbReference type="PANTHER" id="PTHR32305:SF15">
    <property type="entry name" value="PROTEIN RHSA-RELATED"/>
    <property type="match status" value="1"/>
</dbReference>
<protein>
    <recommendedName>
        <fullName evidence="2">Teneurin-like YD-shell domain-containing protein</fullName>
    </recommendedName>
</protein>
<dbReference type="PANTHER" id="PTHR32305">
    <property type="match status" value="1"/>
</dbReference>
<evidence type="ECO:0000256" key="1">
    <source>
        <dbReference type="ARBA" id="ARBA00022737"/>
    </source>
</evidence>
<organism evidence="3 4">
    <name type="scientific">Alcanivorax quisquiliarum</name>
    <dbReference type="NCBI Taxonomy" id="2933565"/>
    <lineage>
        <taxon>Bacteria</taxon>
        <taxon>Pseudomonadati</taxon>
        <taxon>Pseudomonadota</taxon>
        <taxon>Gammaproteobacteria</taxon>
        <taxon>Oceanospirillales</taxon>
        <taxon>Alcanivoracaceae</taxon>
        <taxon>Alcanivorax</taxon>
    </lineage>
</organism>
<dbReference type="InterPro" id="IPR022385">
    <property type="entry name" value="Rhs_assc_core"/>
</dbReference>
<dbReference type="InterPro" id="IPR050708">
    <property type="entry name" value="T6SS_VgrG/RHS"/>
</dbReference>
<dbReference type="InterPro" id="IPR056823">
    <property type="entry name" value="TEN-like_YD-shell"/>
</dbReference>
<dbReference type="EMBL" id="JALKII010000002">
    <property type="protein sequence ID" value="MCK0536739.1"/>
    <property type="molecule type" value="Genomic_DNA"/>
</dbReference>
<accession>A0ABT0E4K7</accession>
<dbReference type="Gene3D" id="2.180.10.10">
    <property type="entry name" value="RHS repeat-associated core"/>
    <property type="match status" value="1"/>
</dbReference>
<comment type="caution">
    <text evidence="3">The sequence shown here is derived from an EMBL/GenBank/DDBJ whole genome shotgun (WGS) entry which is preliminary data.</text>
</comment>
<dbReference type="Pfam" id="PF25023">
    <property type="entry name" value="TEN_YD-shell"/>
    <property type="match status" value="1"/>
</dbReference>
<reference evidence="3" key="1">
    <citation type="submission" date="2022-04" db="EMBL/GenBank/DDBJ databases">
        <title>Alcanivorax sp. CY1518 draft genome sequence.</title>
        <authorList>
            <person name="Zhao G."/>
            <person name="An M."/>
        </authorList>
    </citation>
    <scope>NUCLEOTIDE SEQUENCE</scope>
    <source>
        <strain evidence="3">CY1518</strain>
    </source>
</reference>
<proteinExistence type="predicted"/>
<name>A0ABT0E4K7_9GAMM</name>